<keyword evidence="3" id="KW-0732">Signal</keyword>
<evidence type="ECO:0000256" key="1">
    <source>
        <dbReference type="ARBA" id="ARBA00009865"/>
    </source>
</evidence>
<evidence type="ECO:0000259" key="8">
    <source>
        <dbReference type="PROSITE" id="PS51175"/>
    </source>
</evidence>
<dbReference type="PANTHER" id="PTHR43772">
    <property type="entry name" value="ENDO-1,4-BETA-XYLANASE"/>
    <property type="match status" value="1"/>
</dbReference>
<evidence type="ECO:0000256" key="3">
    <source>
        <dbReference type="ARBA" id="ARBA00022729"/>
    </source>
</evidence>
<dbReference type="AlphaFoldDB" id="A0A2N9M5K3"/>
<comment type="similarity">
    <text evidence="1 7">Belongs to the glycosyl hydrolase 43 family.</text>
</comment>
<dbReference type="EMBL" id="OKRB01000141">
    <property type="protein sequence ID" value="SPE30705.1"/>
    <property type="molecule type" value="Genomic_DNA"/>
</dbReference>
<dbReference type="InterPro" id="IPR006584">
    <property type="entry name" value="Cellulose-bd_IV"/>
</dbReference>
<dbReference type="Proteomes" id="UP000239735">
    <property type="component" value="Unassembled WGS sequence"/>
</dbReference>
<dbReference type="PANTHER" id="PTHR43772:SF2">
    <property type="entry name" value="PUTATIVE (AFU_ORTHOLOGUE AFUA_2G04480)-RELATED"/>
    <property type="match status" value="1"/>
</dbReference>
<dbReference type="InterPro" id="IPR005084">
    <property type="entry name" value="CBM6"/>
</dbReference>
<dbReference type="Gene3D" id="2.115.10.20">
    <property type="entry name" value="Glycosyl hydrolase domain, family 43"/>
    <property type="match status" value="1"/>
</dbReference>
<feature type="domain" description="CBM6" evidence="8">
    <location>
        <begin position="369"/>
        <end position="499"/>
    </location>
</feature>
<evidence type="ECO:0000256" key="6">
    <source>
        <dbReference type="ARBA" id="ARBA00023295"/>
    </source>
</evidence>
<keyword evidence="5" id="KW-0119">Carbohydrate metabolism</keyword>
<evidence type="ECO:0000256" key="2">
    <source>
        <dbReference type="ARBA" id="ARBA00022651"/>
    </source>
</evidence>
<dbReference type="Pfam" id="PF03422">
    <property type="entry name" value="CBM_6"/>
    <property type="match status" value="1"/>
</dbReference>
<dbReference type="InterPro" id="IPR052176">
    <property type="entry name" value="Glycosyl_Hydrlase_43_Enz"/>
</dbReference>
<dbReference type="Gene3D" id="2.60.120.260">
    <property type="entry name" value="Galactose-binding domain-like"/>
    <property type="match status" value="1"/>
</dbReference>
<reference evidence="10" key="1">
    <citation type="submission" date="2018-02" db="EMBL/GenBank/DDBJ databases">
        <authorList>
            <person name="Hausmann B."/>
        </authorList>
    </citation>
    <scope>NUCLEOTIDE SEQUENCE [LARGE SCALE GENOMIC DNA]</scope>
    <source>
        <strain evidence="10">Peat soil MAG SbA5</strain>
    </source>
</reference>
<gene>
    <name evidence="9" type="ORF">SBA5_80074</name>
</gene>
<dbReference type="SUPFAM" id="SSF49785">
    <property type="entry name" value="Galactose-binding domain-like"/>
    <property type="match status" value="1"/>
</dbReference>
<organism evidence="9 10">
    <name type="scientific">Candidatus Sulfuritelmatomonas gaucii</name>
    <dbReference type="NCBI Taxonomy" id="2043161"/>
    <lineage>
        <taxon>Bacteria</taxon>
        <taxon>Pseudomonadati</taxon>
        <taxon>Acidobacteriota</taxon>
        <taxon>Terriglobia</taxon>
        <taxon>Terriglobales</taxon>
        <taxon>Acidobacteriaceae</taxon>
        <taxon>Candidatus Sulfuritelmatomonas</taxon>
    </lineage>
</organism>
<sequence>MRLPREFRIAALSRSLGFGACFILLAAASSQKLVTPGYLFNSDPTCHEINGKFYLITTQDPFTTHLEVPNDFYKGMYAYRALTTEDFDHWVDHGSILRGRDVTWNTGFALWDGDTAIAANGQYYAYAPFRTSSALDQDYGTYEIGVFTAKNPLGPYKDVFGGPMKLPDGSPLVGLSPTITWAPDGSPYLIWGSGDTRLHEVQIARLKPDMTQLAEAPRTIEVPKQDACGNFEYFESPMLLHHGSKWYFTYVAYKNDKGPGCDAKGSYVNYIEGDNMFGPFTGPVHHLVFPAGDSEESIQQGFCSYRGQMYLAYHVPYENIVGEHDHHRQVAVTRLQFLADGTLQPIIPGRDPGAGTPGVSELTLDAFAPRRESAEFHARMNAEAEKGLRGEYQLKMGDGGYLRFHNVDFAAGAAEFQVEVSSENPSLSNGTLEVRLDHPAGELIAVAKVAYTGGPTNYRLLTVPLLAKVHGVHDLCFVARGDSSPAQRRLFNITWFRFTRAE</sequence>
<dbReference type="InterPro" id="IPR006710">
    <property type="entry name" value="Glyco_hydro_43"/>
</dbReference>
<dbReference type="EC" id="3.2.1.37" evidence="9"/>
<accession>A0A2N9M5K3</accession>
<evidence type="ECO:0000256" key="5">
    <source>
        <dbReference type="ARBA" id="ARBA00023277"/>
    </source>
</evidence>
<dbReference type="InterPro" id="IPR023296">
    <property type="entry name" value="Glyco_hydro_beta-prop_sf"/>
</dbReference>
<dbReference type="OrthoDB" id="9801455at2"/>
<dbReference type="Pfam" id="PF04616">
    <property type="entry name" value="Glyco_hydro_43"/>
    <property type="match status" value="1"/>
</dbReference>
<evidence type="ECO:0000313" key="9">
    <source>
        <dbReference type="EMBL" id="SPE30705.1"/>
    </source>
</evidence>
<keyword evidence="2" id="KW-0624">Polysaccharide degradation</keyword>
<dbReference type="GO" id="GO:0009044">
    <property type="term" value="F:xylan 1,4-beta-xylosidase activity"/>
    <property type="evidence" value="ECO:0007669"/>
    <property type="project" value="UniProtKB-EC"/>
</dbReference>
<dbReference type="GO" id="GO:0045493">
    <property type="term" value="P:xylan catabolic process"/>
    <property type="evidence" value="ECO:0007669"/>
    <property type="project" value="UniProtKB-KW"/>
</dbReference>
<protein>
    <submittedName>
        <fullName evidence="9">Putative Xylan 1,4-beta-xylosidase</fullName>
        <ecNumber evidence="9">3.2.1.37</ecNumber>
    </submittedName>
</protein>
<keyword evidence="2" id="KW-0858">Xylan degradation</keyword>
<proteinExistence type="inferred from homology"/>
<dbReference type="SMART" id="SM00606">
    <property type="entry name" value="CBD_IV"/>
    <property type="match status" value="1"/>
</dbReference>
<dbReference type="CDD" id="cd04084">
    <property type="entry name" value="CBM6_xylanase-like"/>
    <property type="match status" value="1"/>
</dbReference>
<dbReference type="InterPro" id="IPR008979">
    <property type="entry name" value="Galactose-bd-like_sf"/>
</dbReference>
<evidence type="ECO:0000313" key="10">
    <source>
        <dbReference type="Proteomes" id="UP000239735"/>
    </source>
</evidence>
<dbReference type="PROSITE" id="PS51175">
    <property type="entry name" value="CBM6"/>
    <property type="match status" value="1"/>
</dbReference>
<keyword evidence="6 7" id="KW-0326">Glycosidase</keyword>
<keyword evidence="4 7" id="KW-0378">Hydrolase</keyword>
<evidence type="ECO:0000256" key="4">
    <source>
        <dbReference type="ARBA" id="ARBA00022801"/>
    </source>
</evidence>
<dbReference type="SUPFAM" id="SSF75005">
    <property type="entry name" value="Arabinanase/levansucrase/invertase"/>
    <property type="match status" value="1"/>
</dbReference>
<dbReference type="GO" id="GO:0030246">
    <property type="term" value="F:carbohydrate binding"/>
    <property type="evidence" value="ECO:0007669"/>
    <property type="project" value="InterPro"/>
</dbReference>
<name>A0A2N9M5K3_9BACT</name>
<evidence type="ECO:0000256" key="7">
    <source>
        <dbReference type="RuleBase" id="RU361187"/>
    </source>
</evidence>